<feature type="region of interest" description="Disordered" evidence="4">
    <location>
        <begin position="81"/>
        <end position="109"/>
    </location>
</feature>
<evidence type="ECO:0000256" key="4">
    <source>
        <dbReference type="SAM" id="MobiDB-lite"/>
    </source>
</evidence>
<evidence type="ECO:0000313" key="6">
    <source>
        <dbReference type="EMBL" id="TQD90648.1"/>
    </source>
</evidence>
<evidence type="ECO:0000256" key="2">
    <source>
        <dbReference type="ARBA" id="ARBA00022771"/>
    </source>
</evidence>
<dbReference type="Proteomes" id="UP000315295">
    <property type="component" value="Unassembled WGS sequence"/>
</dbReference>
<name>A0A540LW64_MALBA</name>
<dbReference type="AlphaFoldDB" id="A0A540LW64"/>
<dbReference type="EMBL" id="VIEB01000446">
    <property type="protein sequence ID" value="TQD90648.1"/>
    <property type="molecule type" value="Genomic_DNA"/>
</dbReference>
<dbReference type="InterPro" id="IPR000315">
    <property type="entry name" value="Znf_B-box"/>
</dbReference>
<feature type="compositionally biased region" description="Polar residues" evidence="4">
    <location>
        <begin position="95"/>
        <end position="107"/>
    </location>
</feature>
<dbReference type="PANTHER" id="PTHR31717:SF81">
    <property type="entry name" value="B-BOX ZINC FINGER PROTEIN 32-LIKE"/>
    <property type="match status" value="1"/>
</dbReference>
<feature type="domain" description="B box-type" evidence="5">
    <location>
        <begin position="3"/>
        <end position="49"/>
    </location>
</feature>
<organism evidence="6 7">
    <name type="scientific">Malus baccata</name>
    <name type="common">Siberian crab apple</name>
    <name type="synonym">Pyrus baccata</name>
    <dbReference type="NCBI Taxonomy" id="106549"/>
    <lineage>
        <taxon>Eukaryota</taxon>
        <taxon>Viridiplantae</taxon>
        <taxon>Streptophyta</taxon>
        <taxon>Embryophyta</taxon>
        <taxon>Tracheophyta</taxon>
        <taxon>Spermatophyta</taxon>
        <taxon>Magnoliopsida</taxon>
        <taxon>eudicotyledons</taxon>
        <taxon>Gunneridae</taxon>
        <taxon>Pentapetalae</taxon>
        <taxon>rosids</taxon>
        <taxon>fabids</taxon>
        <taxon>Rosales</taxon>
        <taxon>Rosaceae</taxon>
        <taxon>Amygdaloideae</taxon>
        <taxon>Maleae</taxon>
        <taxon>Malus</taxon>
    </lineage>
</organism>
<evidence type="ECO:0000313" key="7">
    <source>
        <dbReference type="Proteomes" id="UP000315295"/>
    </source>
</evidence>
<evidence type="ECO:0000256" key="3">
    <source>
        <dbReference type="ARBA" id="ARBA00022833"/>
    </source>
</evidence>
<accession>A0A540LW64</accession>
<dbReference type="GO" id="GO:0008270">
    <property type="term" value="F:zinc ion binding"/>
    <property type="evidence" value="ECO:0007669"/>
    <property type="project" value="UniProtKB-KW"/>
</dbReference>
<protein>
    <recommendedName>
        <fullName evidence="5">B box-type domain-containing protein</fullName>
    </recommendedName>
</protein>
<keyword evidence="3" id="KW-0862">Zinc</keyword>
<dbReference type="SMART" id="SM00336">
    <property type="entry name" value="BBOX"/>
    <property type="match status" value="1"/>
</dbReference>
<dbReference type="InterPro" id="IPR049808">
    <property type="entry name" value="CONSTANS-like_Bbox1"/>
</dbReference>
<sequence>MKKLFRACELCDREASFYCPSDSTFLCSRCDARVHQANFLVACHVRHLLCFSCSPEIFSGDCDGNAVSSSSDCSACISSTEMGTTKTGYEDPKSESSVTKVSGSNTPHRFPGVKRNMLWKFSQE</sequence>
<keyword evidence="7" id="KW-1185">Reference proteome</keyword>
<dbReference type="STRING" id="106549.A0A540LW64"/>
<dbReference type="PANTHER" id="PTHR31717">
    <property type="entry name" value="ZINC FINGER PROTEIN CONSTANS-LIKE 10"/>
    <property type="match status" value="1"/>
</dbReference>
<proteinExistence type="predicted"/>
<gene>
    <name evidence="6" type="ORF">C1H46_023795</name>
</gene>
<evidence type="ECO:0000259" key="5">
    <source>
        <dbReference type="SMART" id="SM00336"/>
    </source>
</evidence>
<comment type="caution">
    <text evidence="6">The sequence shown here is derived from an EMBL/GenBank/DDBJ whole genome shotgun (WGS) entry which is preliminary data.</text>
</comment>
<reference evidence="6 7" key="1">
    <citation type="journal article" date="2019" name="G3 (Bethesda)">
        <title>Sequencing of a Wild Apple (Malus baccata) Genome Unravels the Differences Between Cultivated and Wild Apple Species Regarding Disease Resistance and Cold Tolerance.</title>
        <authorList>
            <person name="Chen X."/>
        </authorList>
    </citation>
    <scope>NUCLEOTIDE SEQUENCE [LARGE SCALE GENOMIC DNA]</scope>
    <source>
        <strain evidence="7">cv. Shandingzi</strain>
        <tissue evidence="6">Leaves</tissue>
    </source>
</reference>
<keyword evidence="2" id="KW-0863">Zinc-finger</keyword>
<evidence type="ECO:0000256" key="1">
    <source>
        <dbReference type="ARBA" id="ARBA00022723"/>
    </source>
</evidence>
<dbReference type="CDD" id="cd19821">
    <property type="entry name" value="Bbox1_BBX-like"/>
    <property type="match status" value="1"/>
</dbReference>
<keyword evidence="1" id="KW-0479">Metal-binding</keyword>